<keyword evidence="2" id="KW-1185">Reference proteome</keyword>
<proteinExistence type="predicted"/>
<gene>
    <name evidence="1" type="ORF">PILCRDRAFT_596784</name>
</gene>
<protein>
    <submittedName>
        <fullName evidence="1">Uncharacterized protein</fullName>
    </submittedName>
</protein>
<dbReference type="InParanoid" id="A0A0C3FEI1"/>
<evidence type="ECO:0000313" key="1">
    <source>
        <dbReference type="EMBL" id="KIM78379.1"/>
    </source>
</evidence>
<dbReference type="HOGENOM" id="CLU_2622884_0_0_1"/>
<evidence type="ECO:0000313" key="2">
    <source>
        <dbReference type="Proteomes" id="UP000054166"/>
    </source>
</evidence>
<reference evidence="1 2" key="1">
    <citation type="submission" date="2014-04" db="EMBL/GenBank/DDBJ databases">
        <authorList>
            <consortium name="DOE Joint Genome Institute"/>
            <person name="Kuo A."/>
            <person name="Tarkka M."/>
            <person name="Buscot F."/>
            <person name="Kohler A."/>
            <person name="Nagy L.G."/>
            <person name="Floudas D."/>
            <person name="Copeland A."/>
            <person name="Barry K.W."/>
            <person name="Cichocki N."/>
            <person name="Veneault-Fourrey C."/>
            <person name="LaButti K."/>
            <person name="Lindquist E.A."/>
            <person name="Lipzen A."/>
            <person name="Lundell T."/>
            <person name="Morin E."/>
            <person name="Murat C."/>
            <person name="Sun H."/>
            <person name="Tunlid A."/>
            <person name="Henrissat B."/>
            <person name="Grigoriev I.V."/>
            <person name="Hibbett D.S."/>
            <person name="Martin F."/>
            <person name="Nordberg H.P."/>
            <person name="Cantor M.N."/>
            <person name="Hua S.X."/>
        </authorList>
    </citation>
    <scope>NUCLEOTIDE SEQUENCE [LARGE SCALE GENOMIC DNA]</scope>
    <source>
        <strain evidence="1 2">F 1598</strain>
    </source>
</reference>
<dbReference type="AlphaFoldDB" id="A0A0C3FEI1"/>
<dbReference type="Proteomes" id="UP000054166">
    <property type="component" value="Unassembled WGS sequence"/>
</dbReference>
<accession>A0A0C3FEI1</accession>
<dbReference type="EMBL" id="KN833017">
    <property type="protein sequence ID" value="KIM78379.1"/>
    <property type="molecule type" value="Genomic_DNA"/>
</dbReference>
<sequence>MWAIVLSNGWLCGWHLYFNKRMSVFQLIPRDIQHHFRRTEWMLNPWWWWLWLVLSRIICRNFCVSRGKLYKPSSSIKY</sequence>
<name>A0A0C3FEI1_PILCF</name>
<organism evidence="1 2">
    <name type="scientific">Piloderma croceum (strain F 1598)</name>
    <dbReference type="NCBI Taxonomy" id="765440"/>
    <lineage>
        <taxon>Eukaryota</taxon>
        <taxon>Fungi</taxon>
        <taxon>Dikarya</taxon>
        <taxon>Basidiomycota</taxon>
        <taxon>Agaricomycotina</taxon>
        <taxon>Agaricomycetes</taxon>
        <taxon>Agaricomycetidae</taxon>
        <taxon>Atheliales</taxon>
        <taxon>Atheliaceae</taxon>
        <taxon>Piloderma</taxon>
    </lineage>
</organism>
<reference evidence="2" key="2">
    <citation type="submission" date="2015-01" db="EMBL/GenBank/DDBJ databases">
        <title>Evolutionary Origins and Diversification of the Mycorrhizal Mutualists.</title>
        <authorList>
            <consortium name="DOE Joint Genome Institute"/>
            <consortium name="Mycorrhizal Genomics Consortium"/>
            <person name="Kohler A."/>
            <person name="Kuo A."/>
            <person name="Nagy L.G."/>
            <person name="Floudas D."/>
            <person name="Copeland A."/>
            <person name="Barry K.W."/>
            <person name="Cichocki N."/>
            <person name="Veneault-Fourrey C."/>
            <person name="LaButti K."/>
            <person name="Lindquist E.A."/>
            <person name="Lipzen A."/>
            <person name="Lundell T."/>
            <person name="Morin E."/>
            <person name="Murat C."/>
            <person name="Riley R."/>
            <person name="Ohm R."/>
            <person name="Sun H."/>
            <person name="Tunlid A."/>
            <person name="Henrissat B."/>
            <person name="Grigoriev I.V."/>
            <person name="Hibbett D.S."/>
            <person name="Martin F."/>
        </authorList>
    </citation>
    <scope>NUCLEOTIDE SEQUENCE [LARGE SCALE GENOMIC DNA]</scope>
    <source>
        <strain evidence="2">F 1598</strain>
    </source>
</reference>